<dbReference type="PANTHER" id="PTHR11849">
    <property type="entry name" value="ETS"/>
    <property type="match status" value="1"/>
</dbReference>
<dbReference type="Pfam" id="PF00178">
    <property type="entry name" value="Ets"/>
    <property type="match status" value="1"/>
</dbReference>
<reference evidence="6" key="1">
    <citation type="submission" date="2021-02" db="EMBL/GenBank/DDBJ databases">
        <authorList>
            <person name="Nowell W R."/>
        </authorList>
    </citation>
    <scope>NUCLEOTIDE SEQUENCE</scope>
</reference>
<dbReference type="PRINTS" id="PR00454">
    <property type="entry name" value="ETSDOMAIN"/>
</dbReference>
<proteinExistence type="inferred from homology"/>
<dbReference type="SUPFAM" id="SSF46785">
    <property type="entry name" value="Winged helix' DNA-binding domain"/>
    <property type="match status" value="1"/>
</dbReference>
<feature type="domain" description="ETS" evidence="4">
    <location>
        <begin position="152"/>
        <end position="235"/>
    </location>
</feature>
<evidence type="ECO:0000256" key="1">
    <source>
        <dbReference type="ARBA" id="ARBA00005562"/>
    </source>
</evidence>
<dbReference type="InterPro" id="IPR046328">
    <property type="entry name" value="ETS_fam"/>
</dbReference>
<comment type="subcellular location">
    <subcellularLocation>
        <location evidence="3">Nucleus</location>
    </subcellularLocation>
</comment>
<dbReference type="AlphaFoldDB" id="A0A815NT03"/>
<accession>A0A815NT03</accession>
<dbReference type="InterPro" id="IPR036388">
    <property type="entry name" value="WH-like_DNA-bd_sf"/>
</dbReference>
<dbReference type="PROSITE" id="PS50061">
    <property type="entry name" value="ETS_DOMAIN_3"/>
    <property type="match status" value="1"/>
</dbReference>
<comment type="similarity">
    <text evidence="1 3">Belongs to the ETS family.</text>
</comment>
<dbReference type="Proteomes" id="UP000663828">
    <property type="component" value="Unassembled WGS sequence"/>
</dbReference>
<evidence type="ECO:0000313" key="5">
    <source>
        <dbReference type="EMBL" id="CAF1229406.1"/>
    </source>
</evidence>
<dbReference type="GO" id="GO:0043565">
    <property type="term" value="F:sequence-specific DNA binding"/>
    <property type="evidence" value="ECO:0007669"/>
    <property type="project" value="InterPro"/>
</dbReference>
<dbReference type="OrthoDB" id="5975550at2759"/>
<keyword evidence="2 3" id="KW-0238">DNA-binding</keyword>
<name>A0A815NT03_ADIRI</name>
<evidence type="ECO:0000313" key="6">
    <source>
        <dbReference type="EMBL" id="CAF1436355.1"/>
    </source>
</evidence>
<dbReference type="Gene3D" id="1.10.10.10">
    <property type="entry name" value="Winged helix-like DNA-binding domain superfamily/Winged helix DNA-binding domain"/>
    <property type="match status" value="1"/>
</dbReference>
<keyword evidence="3" id="KW-0539">Nucleus</keyword>
<evidence type="ECO:0000313" key="7">
    <source>
        <dbReference type="Proteomes" id="UP000663828"/>
    </source>
</evidence>
<dbReference type="InterPro" id="IPR036390">
    <property type="entry name" value="WH_DNA-bd_sf"/>
</dbReference>
<protein>
    <recommendedName>
        <fullName evidence="4">ETS domain-containing protein</fullName>
    </recommendedName>
</protein>
<dbReference type="SMART" id="SM00413">
    <property type="entry name" value="ETS"/>
    <property type="match status" value="1"/>
</dbReference>
<keyword evidence="7" id="KW-1185">Reference proteome</keyword>
<dbReference type="InterPro" id="IPR000418">
    <property type="entry name" value="Ets_dom"/>
</dbReference>
<dbReference type="EMBL" id="CAJNOJ010000405">
    <property type="protein sequence ID" value="CAF1436355.1"/>
    <property type="molecule type" value="Genomic_DNA"/>
</dbReference>
<comment type="caution">
    <text evidence="6">The sequence shown here is derived from an EMBL/GenBank/DDBJ whole genome shotgun (WGS) entry which is preliminary data.</text>
</comment>
<evidence type="ECO:0000259" key="4">
    <source>
        <dbReference type="PROSITE" id="PS50061"/>
    </source>
</evidence>
<organism evidence="6 8">
    <name type="scientific">Adineta ricciae</name>
    <name type="common">Rotifer</name>
    <dbReference type="NCBI Taxonomy" id="249248"/>
    <lineage>
        <taxon>Eukaryota</taxon>
        <taxon>Metazoa</taxon>
        <taxon>Spiralia</taxon>
        <taxon>Gnathifera</taxon>
        <taxon>Rotifera</taxon>
        <taxon>Eurotatoria</taxon>
        <taxon>Bdelloidea</taxon>
        <taxon>Adinetida</taxon>
        <taxon>Adinetidae</taxon>
        <taxon>Adineta</taxon>
    </lineage>
</organism>
<dbReference type="Proteomes" id="UP000663852">
    <property type="component" value="Unassembled WGS sequence"/>
</dbReference>
<sequence length="248" mass="28372">MSNSQSHALPAGVFDAYLPSVLTDEDQLFESLDVLVNSVGIDVSTFCTGHRQDAPLFDSMSADTEAAETIQDNTDYSMQSQFSNTDDIDTYLCETSSVIPHPPNVFLSTSVMSTYDTKQSYISSPSSPKYVNCKQKRNFLVHDHTTGKDRRPYLYEFLRMLLENGEYSHIIQFIDRKQGVFKLLKPQDIAELWRYAKGRNSDNEMTYDKVARALRYYYSSEIMQPNPGRYTFKFGPKSGFGKSWWPVC</sequence>
<gene>
    <name evidence="6" type="ORF">EDS130_LOCUS38554</name>
    <name evidence="5" type="ORF">XAT740_LOCUS25141</name>
</gene>
<dbReference type="EMBL" id="CAJNOR010001977">
    <property type="protein sequence ID" value="CAF1229406.1"/>
    <property type="molecule type" value="Genomic_DNA"/>
</dbReference>
<evidence type="ECO:0000313" key="8">
    <source>
        <dbReference type="Proteomes" id="UP000663852"/>
    </source>
</evidence>
<dbReference type="GO" id="GO:0000981">
    <property type="term" value="F:DNA-binding transcription factor activity, RNA polymerase II-specific"/>
    <property type="evidence" value="ECO:0007669"/>
    <property type="project" value="TreeGrafter"/>
</dbReference>
<evidence type="ECO:0000256" key="2">
    <source>
        <dbReference type="ARBA" id="ARBA00023125"/>
    </source>
</evidence>
<dbReference type="PANTHER" id="PTHR11849:SF302">
    <property type="entry name" value="ETS DOMAIN-CONTAINING PROTEIN-RELATED"/>
    <property type="match status" value="1"/>
</dbReference>
<evidence type="ECO:0000256" key="3">
    <source>
        <dbReference type="RuleBase" id="RU004019"/>
    </source>
</evidence>
<dbReference type="GO" id="GO:0030154">
    <property type="term" value="P:cell differentiation"/>
    <property type="evidence" value="ECO:0007669"/>
    <property type="project" value="TreeGrafter"/>
</dbReference>
<dbReference type="GO" id="GO:0005634">
    <property type="term" value="C:nucleus"/>
    <property type="evidence" value="ECO:0007669"/>
    <property type="project" value="UniProtKB-SubCell"/>
</dbReference>